<reference evidence="2 3" key="1">
    <citation type="submission" date="2019-08" db="EMBL/GenBank/DDBJ databases">
        <authorList>
            <person name="Alioto T."/>
            <person name="Alioto T."/>
            <person name="Gomez Garrido J."/>
        </authorList>
    </citation>
    <scope>NUCLEOTIDE SEQUENCE [LARGE SCALE GENOMIC DNA]</scope>
</reference>
<sequence length="197" mass="23576">MFISVFQEKWKDLPKILQKRYSNRAYSDDIVTVDGKLDVYCSWLIRLLKPFLKIFNVLVPYQGKNIPVSVSFVSKSDSEILYFNRTFSFPDKKPYRFYSRMVRLKGDDVIEFMRFNIGWRMRCFYDGKKVVLQHRGYVWKFFGLLIPLPINLLIGKGYAEEEAISDNEFRMYFEIRHRLFGKVYGYGGNFTIKEQEI</sequence>
<proteinExistence type="predicted"/>
<evidence type="ECO:0000313" key="3">
    <source>
        <dbReference type="Proteomes" id="UP000325440"/>
    </source>
</evidence>
<dbReference type="AlphaFoldDB" id="A0A5E4MS15"/>
<accession>A0A5E4MS15</accession>
<name>A0A5E4MS15_9HEMI</name>
<organism evidence="2 3">
    <name type="scientific">Cinara cedri</name>
    <dbReference type="NCBI Taxonomy" id="506608"/>
    <lineage>
        <taxon>Eukaryota</taxon>
        <taxon>Metazoa</taxon>
        <taxon>Ecdysozoa</taxon>
        <taxon>Arthropoda</taxon>
        <taxon>Hexapoda</taxon>
        <taxon>Insecta</taxon>
        <taxon>Pterygota</taxon>
        <taxon>Neoptera</taxon>
        <taxon>Paraneoptera</taxon>
        <taxon>Hemiptera</taxon>
        <taxon>Sternorrhyncha</taxon>
        <taxon>Aphidomorpha</taxon>
        <taxon>Aphidoidea</taxon>
        <taxon>Aphididae</taxon>
        <taxon>Lachninae</taxon>
        <taxon>Cinara</taxon>
    </lineage>
</organism>
<dbReference type="Pfam" id="PF13761">
    <property type="entry name" value="DUF4166"/>
    <property type="match status" value="1"/>
</dbReference>
<dbReference type="Proteomes" id="UP000325440">
    <property type="component" value="Unassembled WGS sequence"/>
</dbReference>
<evidence type="ECO:0000313" key="2">
    <source>
        <dbReference type="EMBL" id="VVC35003.1"/>
    </source>
</evidence>
<feature type="domain" description="DUF4166" evidence="1">
    <location>
        <begin position="13"/>
        <end position="190"/>
    </location>
</feature>
<protein>
    <recommendedName>
        <fullName evidence="1">DUF4166 domain-containing protein</fullName>
    </recommendedName>
</protein>
<dbReference type="InterPro" id="IPR025311">
    <property type="entry name" value="DUF4166"/>
</dbReference>
<gene>
    <name evidence="2" type="ORF">CINCED_3A014217</name>
</gene>
<evidence type="ECO:0000259" key="1">
    <source>
        <dbReference type="Pfam" id="PF13761"/>
    </source>
</evidence>
<dbReference type="EMBL" id="CABPRJ010001037">
    <property type="protein sequence ID" value="VVC35003.1"/>
    <property type="molecule type" value="Genomic_DNA"/>
</dbReference>
<keyword evidence="3" id="KW-1185">Reference proteome</keyword>